<dbReference type="Proteomes" id="UP000813461">
    <property type="component" value="Unassembled WGS sequence"/>
</dbReference>
<reference evidence="2" key="1">
    <citation type="journal article" date="2021" name="Nat. Commun.">
        <title>Genetic determinants of endophytism in the Arabidopsis root mycobiome.</title>
        <authorList>
            <person name="Mesny F."/>
            <person name="Miyauchi S."/>
            <person name="Thiergart T."/>
            <person name="Pickel B."/>
            <person name="Atanasova L."/>
            <person name="Karlsson M."/>
            <person name="Huettel B."/>
            <person name="Barry K.W."/>
            <person name="Haridas S."/>
            <person name="Chen C."/>
            <person name="Bauer D."/>
            <person name="Andreopoulos W."/>
            <person name="Pangilinan J."/>
            <person name="LaButti K."/>
            <person name="Riley R."/>
            <person name="Lipzen A."/>
            <person name="Clum A."/>
            <person name="Drula E."/>
            <person name="Henrissat B."/>
            <person name="Kohler A."/>
            <person name="Grigoriev I.V."/>
            <person name="Martin F.M."/>
            <person name="Hacquard S."/>
        </authorList>
    </citation>
    <scope>NUCLEOTIDE SEQUENCE</scope>
    <source>
        <strain evidence="2">MPI-SDFR-AT-0120</strain>
    </source>
</reference>
<dbReference type="AlphaFoldDB" id="A0A8K0W2U1"/>
<protein>
    <submittedName>
        <fullName evidence="2">Uncharacterized protein</fullName>
    </submittedName>
</protein>
<gene>
    <name evidence="2" type="ORF">FB567DRAFT_588797</name>
</gene>
<dbReference type="PANTHER" id="PTHR42085:SF1">
    <property type="entry name" value="F-BOX DOMAIN-CONTAINING PROTEIN"/>
    <property type="match status" value="1"/>
</dbReference>
<dbReference type="OrthoDB" id="5272396at2759"/>
<proteinExistence type="predicted"/>
<name>A0A8K0W2U1_9PLEO</name>
<organism evidence="2 3">
    <name type="scientific">Paraphoma chrysanthemicola</name>
    <dbReference type="NCBI Taxonomy" id="798071"/>
    <lineage>
        <taxon>Eukaryota</taxon>
        <taxon>Fungi</taxon>
        <taxon>Dikarya</taxon>
        <taxon>Ascomycota</taxon>
        <taxon>Pezizomycotina</taxon>
        <taxon>Dothideomycetes</taxon>
        <taxon>Pleosporomycetidae</taxon>
        <taxon>Pleosporales</taxon>
        <taxon>Pleosporineae</taxon>
        <taxon>Phaeosphaeriaceae</taxon>
        <taxon>Paraphoma</taxon>
    </lineage>
</organism>
<feature type="region of interest" description="Disordered" evidence="1">
    <location>
        <begin position="1"/>
        <end position="77"/>
    </location>
</feature>
<dbReference type="InterPro" id="IPR038883">
    <property type="entry name" value="AN11006-like"/>
</dbReference>
<evidence type="ECO:0000313" key="2">
    <source>
        <dbReference type="EMBL" id="KAH7092523.1"/>
    </source>
</evidence>
<accession>A0A8K0W2U1</accession>
<keyword evidence="3" id="KW-1185">Reference proteome</keyword>
<feature type="compositionally biased region" description="Basic residues" evidence="1">
    <location>
        <begin position="38"/>
        <end position="51"/>
    </location>
</feature>
<comment type="caution">
    <text evidence="2">The sequence shown here is derived from an EMBL/GenBank/DDBJ whole genome shotgun (WGS) entry which is preliminary data.</text>
</comment>
<sequence length="386" mass="44699">MALSQENMWTQTAQTDSVVGTGSNVRSVHDGNLEAPKNQKRKPRKSRKTKKARDSNEEPSLETEIDTVKPAQPVESRDKGVYRVHNKAALQPYRKYKTIYGELKYQQPVTKPQTISFMEIPTEIRLMIFQHHFVSDKPIEMWAETGDVYADQKVRRQAKGAFKRKFWHKRIVNFGLLRTCKQINVEVGEIFYCENEFQFSGTNGHMIAYAYLKKIGPRNINFLQSITSAAPRQSDDRGMYGENWNPKTWMRINEVYDRAPFPSLSNTPRNRWFYKRLDFVASWCALAWMLTTAHRLKSVNIVVPQPTKDTFYFYAYLVTGPTLSAFDDLAAARPELEFHVVQVIEPNQEVLDTAKPLLGILRPLVVCHVDVAEFDQDRLGRWSIKD</sequence>
<dbReference type="PANTHER" id="PTHR42085">
    <property type="entry name" value="F-BOX DOMAIN-CONTAINING PROTEIN"/>
    <property type="match status" value="1"/>
</dbReference>
<dbReference type="EMBL" id="JAGMVJ010000003">
    <property type="protein sequence ID" value="KAH7092523.1"/>
    <property type="molecule type" value="Genomic_DNA"/>
</dbReference>
<evidence type="ECO:0000256" key="1">
    <source>
        <dbReference type="SAM" id="MobiDB-lite"/>
    </source>
</evidence>
<evidence type="ECO:0000313" key="3">
    <source>
        <dbReference type="Proteomes" id="UP000813461"/>
    </source>
</evidence>
<feature type="compositionally biased region" description="Polar residues" evidence="1">
    <location>
        <begin position="1"/>
        <end position="26"/>
    </location>
</feature>